<sequence>MNFQNISAWCIRNPVVPIVLFLGLTLAGLVSFMQMKVQDNPDIEFPVVIVQISQPGAAPTEIENQITQRVESAVRSIAGVDTLTSTASEGSSQTQVQFKIGQDINAAVNEVKNQVDQIRSDLPEGILEPQVFKVETSSNPIAYYAVQADDMTIEQLSWFIDDTIAKRLLTVPGMAEVSRSGGVNREIAVTLDPMKMKALGVTASQVNAALRQVNINAAGGKTEVAGSRQSVRVLGNAKSAYDLSQTEIALSGNRTVRLADVADVRDSYSELTSIAKFNGKGVVTFSFSRARGESDVSVYDGALKEMKKIEQEQGGKIHFELLFTSVNYTKDQYRSSMNAMVEGAVLAVVVVFLFLRDWRATIVSALAIPLSSIPTFWVLDLMGFTLNQMSLLALGLVAGVLVDDAIVEIENIVRHMRMGKTAYQAAIDAADEIGLAVVATTFSIVAVFFPVALMPGVSGQFFKNFGLTVVISVLFSLLVARMITPMIAAYFLQAHGEAEHGGGPWMDKYMKVLGWSLDTSKAKAYRAEHPRRRFRARLRDHRLWMMGIGVGAFALTLIMFASIPAQFFPDADSDSSTVTIEMVPGTTLQQTERKVAEVVALLAKQQEVESQLASVREARANIYVNLRPDRKRTSLDFERELTPQLQAIPDIRANFQAQGPGGPGGGSGRPISIMLAGSDPDQLQKTAQTLVDQMSALPLVVAPRISADLRRPEVIIKPRLDLAANLGVNTQTLSQVIRIATQGEIDQNSAKFSLSDRQVPIRVKLPESSRRDLSTIENLPVPTASGGSVPLSRVAEIGFGSGPTQIQRYNQSRRVFVGADLPPGVVKGDAMAAIMKLPVMQNLPQGVSNTAAGEDKFQAELMKNFVIAVASGILLVFSVLVLLYHRFISPLVNMGSLFLAPLGGLIAIWLMGQALSLPVFIGILMLFGIVAKNSILLIDFAIEEMATGKDKLAAITEAGHKRAQPIIMTTVAMVAGMIPTAVSVGSDGGWRAPMGVVVIGGLTLSTALTLLIVPAGFSIADGIEKRIGPWLARKVLGHEPSAGATAPAQPVISAHRNEPQHEAFPAE</sequence>
<dbReference type="RefSeq" id="WP_196275349.1">
    <property type="nucleotide sequence ID" value="NZ_JADQDC010000004.1"/>
</dbReference>
<gene>
    <name evidence="2" type="ORF">I2488_08455</name>
</gene>
<dbReference type="Gene3D" id="3.30.70.1320">
    <property type="entry name" value="Multidrug efflux transporter AcrB pore domain like"/>
    <property type="match status" value="1"/>
</dbReference>
<dbReference type="EMBL" id="JADQDC010000004">
    <property type="protein sequence ID" value="MBF9151034.1"/>
    <property type="molecule type" value="Genomic_DNA"/>
</dbReference>
<proteinExistence type="predicted"/>
<dbReference type="Gene3D" id="1.20.1640.10">
    <property type="entry name" value="Multidrug efflux transporter AcrB transmembrane domain"/>
    <property type="match status" value="2"/>
</dbReference>
<dbReference type="PANTHER" id="PTHR32063:SF77">
    <property type="entry name" value="ACR FAMILY TRANSPORT PROTEIN"/>
    <property type="match status" value="1"/>
</dbReference>
<feature type="transmembrane region" description="Helical" evidence="1">
    <location>
        <begin position="994"/>
        <end position="1017"/>
    </location>
</feature>
<dbReference type="SUPFAM" id="SSF82693">
    <property type="entry name" value="Multidrug efflux transporter AcrB pore domain, PN1, PN2, PC1 and PC2 subdomains"/>
    <property type="match status" value="3"/>
</dbReference>
<feature type="transmembrane region" description="Helical" evidence="1">
    <location>
        <begin position="15"/>
        <end position="33"/>
    </location>
</feature>
<feature type="transmembrane region" description="Helical" evidence="1">
    <location>
        <begin position="963"/>
        <end position="982"/>
    </location>
</feature>
<feature type="transmembrane region" description="Helical" evidence="1">
    <location>
        <begin position="362"/>
        <end position="379"/>
    </location>
</feature>
<keyword evidence="1" id="KW-0812">Transmembrane</keyword>
<feature type="transmembrane region" description="Helical" evidence="1">
    <location>
        <begin position="433"/>
        <end position="453"/>
    </location>
</feature>
<name>A0ABS0HFK3_9SPHN</name>
<dbReference type="SUPFAM" id="SSF82714">
    <property type="entry name" value="Multidrug efflux transporter AcrB TolC docking domain, DN and DC subdomains"/>
    <property type="match status" value="2"/>
</dbReference>
<evidence type="ECO:0000313" key="3">
    <source>
        <dbReference type="Proteomes" id="UP000600799"/>
    </source>
</evidence>
<dbReference type="Gene3D" id="3.30.70.1430">
    <property type="entry name" value="Multidrug efflux transporter AcrB pore domain"/>
    <property type="match status" value="2"/>
</dbReference>
<dbReference type="PANTHER" id="PTHR32063">
    <property type="match status" value="1"/>
</dbReference>
<feature type="transmembrane region" description="Helical" evidence="1">
    <location>
        <begin position="917"/>
        <end position="942"/>
    </location>
</feature>
<organism evidence="2 3">
    <name type="scientific">Novosphingobium jiangmenense</name>
    <dbReference type="NCBI Taxonomy" id="2791981"/>
    <lineage>
        <taxon>Bacteria</taxon>
        <taxon>Pseudomonadati</taxon>
        <taxon>Pseudomonadota</taxon>
        <taxon>Alphaproteobacteria</taxon>
        <taxon>Sphingomonadales</taxon>
        <taxon>Sphingomonadaceae</taxon>
        <taxon>Novosphingobium</taxon>
    </lineage>
</organism>
<feature type="transmembrane region" description="Helical" evidence="1">
    <location>
        <begin position="865"/>
        <end position="884"/>
    </location>
</feature>
<feature type="transmembrane region" description="Helical" evidence="1">
    <location>
        <begin position="337"/>
        <end position="355"/>
    </location>
</feature>
<evidence type="ECO:0000256" key="1">
    <source>
        <dbReference type="SAM" id="Phobius"/>
    </source>
</evidence>
<protein>
    <submittedName>
        <fullName evidence="2">Efflux RND transporter permease subunit</fullName>
    </submittedName>
</protein>
<dbReference type="SUPFAM" id="SSF82866">
    <property type="entry name" value="Multidrug efflux transporter AcrB transmembrane domain"/>
    <property type="match status" value="2"/>
</dbReference>
<dbReference type="InterPro" id="IPR001036">
    <property type="entry name" value="Acrflvin-R"/>
</dbReference>
<dbReference type="Gene3D" id="3.30.2090.10">
    <property type="entry name" value="Multidrug efflux transporter AcrB TolC docking domain, DN and DC subdomains"/>
    <property type="match status" value="2"/>
</dbReference>
<comment type="caution">
    <text evidence="2">The sequence shown here is derived from an EMBL/GenBank/DDBJ whole genome shotgun (WGS) entry which is preliminary data.</text>
</comment>
<feature type="transmembrane region" description="Helical" evidence="1">
    <location>
        <begin position="543"/>
        <end position="563"/>
    </location>
</feature>
<feature type="transmembrane region" description="Helical" evidence="1">
    <location>
        <begin position="891"/>
        <end position="911"/>
    </location>
</feature>
<dbReference type="Gene3D" id="3.30.70.1440">
    <property type="entry name" value="Multidrug efflux transporter AcrB pore domain"/>
    <property type="match status" value="1"/>
</dbReference>
<keyword evidence="1" id="KW-0472">Membrane</keyword>
<keyword evidence="3" id="KW-1185">Reference proteome</keyword>
<evidence type="ECO:0000313" key="2">
    <source>
        <dbReference type="EMBL" id="MBF9151034.1"/>
    </source>
</evidence>
<accession>A0ABS0HFK3</accession>
<dbReference type="Pfam" id="PF00873">
    <property type="entry name" value="ACR_tran"/>
    <property type="match status" value="1"/>
</dbReference>
<feature type="transmembrane region" description="Helical" evidence="1">
    <location>
        <begin position="465"/>
        <end position="483"/>
    </location>
</feature>
<dbReference type="InterPro" id="IPR027463">
    <property type="entry name" value="AcrB_DN_DC_subdom"/>
</dbReference>
<keyword evidence="1" id="KW-1133">Transmembrane helix</keyword>
<dbReference type="PRINTS" id="PR00702">
    <property type="entry name" value="ACRIFLAVINRP"/>
</dbReference>
<feature type="transmembrane region" description="Helical" evidence="1">
    <location>
        <begin position="391"/>
        <end position="413"/>
    </location>
</feature>
<reference evidence="2 3" key="1">
    <citation type="submission" date="2020-11" db="EMBL/GenBank/DDBJ databases">
        <title>The genome sequence of Novosphingobium sp. 1Y9A.</title>
        <authorList>
            <person name="Liu Y."/>
        </authorList>
    </citation>
    <scope>NUCLEOTIDE SEQUENCE [LARGE SCALE GENOMIC DNA]</scope>
    <source>
        <strain evidence="2 3">1Y9A</strain>
    </source>
</reference>
<dbReference type="Proteomes" id="UP000600799">
    <property type="component" value="Unassembled WGS sequence"/>
</dbReference>